<dbReference type="PANTHER" id="PTHR30290:SF83">
    <property type="entry name" value="ABC TRANSPORTER SUBSTRATE-BINDING PROTEIN"/>
    <property type="match status" value="1"/>
</dbReference>
<dbReference type="GO" id="GO:0043190">
    <property type="term" value="C:ATP-binding cassette (ABC) transporter complex"/>
    <property type="evidence" value="ECO:0007669"/>
    <property type="project" value="InterPro"/>
</dbReference>
<dbReference type="Gene3D" id="3.10.105.10">
    <property type="entry name" value="Dipeptide-binding Protein, Domain 3"/>
    <property type="match status" value="1"/>
</dbReference>
<feature type="domain" description="Solute-binding protein family 5" evidence="2">
    <location>
        <begin position="73"/>
        <end position="454"/>
    </location>
</feature>
<evidence type="ECO:0000313" key="4">
    <source>
        <dbReference type="Proteomes" id="UP000251577"/>
    </source>
</evidence>
<dbReference type="CDD" id="cd00995">
    <property type="entry name" value="PBP2_NikA_DppA_OppA_like"/>
    <property type="match status" value="1"/>
</dbReference>
<dbReference type="PANTHER" id="PTHR30290">
    <property type="entry name" value="PERIPLASMIC BINDING COMPONENT OF ABC TRANSPORTER"/>
    <property type="match status" value="1"/>
</dbReference>
<dbReference type="GO" id="GO:0015833">
    <property type="term" value="P:peptide transport"/>
    <property type="evidence" value="ECO:0007669"/>
    <property type="project" value="TreeGrafter"/>
</dbReference>
<dbReference type="Gene3D" id="3.40.190.10">
    <property type="entry name" value="Periplasmic binding protein-like II"/>
    <property type="match status" value="1"/>
</dbReference>
<dbReference type="EMBL" id="QHCV01000098">
    <property type="protein sequence ID" value="RAV31415.1"/>
    <property type="molecule type" value="Genomic_DNA"/>
</dbReference>
<name>A0A364V445_9CORY</name>
<dbReference type="InterPro" id="IPR030678">
    <property type="entry name" value="Peptide/Ni-bd"/>
</dbReference>
<evidence type="ECO:0000313" key="3">
    <source>
        <dbReference type="EMBL" id="RAV31415.1"/>
    </source>
</evidence>
<comment type="caution">
    <text evidence="3">The sequence shown here is derived from an EMBL/GenBank/DDBJ whole genome shotgun (WGS) entry which is preliminary data.</text>
</comment>
<dbReference type="SUPFAM" id="SSF53850">
    <property type="entry name" value="Periplasmic binding protein-like II"/>
    <property type="match status" value="1"/>
</dbReference>
<dbReference type="InterPro" id="IPR039424">
    <property type="entry name" value="SBP_5"/>
</dbReference>
<feature type="compositionally biased region" description="Polar residues" evidence="1">
    <location>
        <begin position="30"/>
        <end position="49"/>
    </location>
</feature>
<keyword evidence="4" id="KW-1185">Reference proteome</keyword>
<dbReference type="Pfam" id="PF00496">
    <property type="entry name" value="SBP_bac_5"/>
    <property type="match status" value="1"/>
</dbReference>
<dbReference type="InterPro" id="IPR000914">
    <property type="entry name" value="SBP_5_dom"/>
</dbReference>
<dbReference type="Gene3D" id="3.90.76.10">
    <property type="entry name" value="Dipeptide-binding Protein, Domain 1"/>
    <property type="match status" value="1"/>
</dbReference>
<feature type="region of interest" description="Disordered" evidence="1">
    <location>
        <begin position="20"/>
        <end position="49"/>
    </location>
</feature>
<gene>
    <name evidence="3" type="ORF">DLJ54_08435</name>
</gene>
<dbReference type="GO" id="GO:0042597">
    <property type="term" value="C:periplasmic space"/>
    <property type="evidence" value="ECO:0007669"/>
    <property type="project" value="UniProtKB-ARBA"/>
</dbReference>
<dbReference type="AlphaFoldDB" id="A0A364V445"/>
<reference evidence="3 4" key="1">
    <citation type="journal article" date="2018" name="Syst. Appl. Microbiol.">
        <title>Corynebacterium heidelbergense sp. nov., isolated from the preen glands of Egyptian geese (Alopochen aegyptiacus).</title>
        <authorList>
            <person name="Braun M.S."/>
            <person name="Wang E."/>
            <person name="Zimmermann S."/>
            <person name="Wink M."/>
        </authorList>
    </citation>
    <scope>NUCLEOTIDE SEQUENCE [LARGE SCALE GENOMIC DNA]</scope>
    <source>
        <strain evidence="3 4">647</strain>
    </source>
</reference>
<proteinExistence type="predicted"/>
<sequence length="534" mass="58272">MLAVGFAAALAGGGLTACGGSDSGGSSDSVISTDASEPQNPLVTTNTNENGGGRVLDELYSGLVRYTSDGKTENAVAESITPNADATEFTFKLRDWKFTNGEKVTSDSFIDAWNYGAAAKNAQLQADFFAPIKGYEEVSAPGSTKDKMSGLQKVSDTEFKVVLNAPESAFPDRLGHSPYMPLPKAAFQDMKSFGEHPIGNGPYKLVDKEAWVHNQFIKLEANSDYPGPNKAKNGGIEFKIYNNLDTAYADLQSNNLDITYQTVPSSAMATYRDDFPKSHSDSPFASIQTFSIPSRLEHFGNDEEGKLRRQALSMAVNRKLITDKIFTGGRTPAKDFGAPTLGDGTPNIEGNDVLDYNADKAKELWKKADAIKPWSGTFEIAYNSDGGHKEWVEAVTNDISQNLGIEAHGKAYPTFKALRDDVTKKTISTAFRTGWQADYPSIFNFLSPQYATDGPSNDTQYSSKEFDDLLAKASAETDKAKAQKDYNDAQAVLMKDLPAIPLWYYNATDAWNEDLKGVKYNWKGAPVFTEIEKG</sequence>
<accession>A0A364V445</accession>
<protein>
    <submittedName>
        <fullName evidence="3">ABC transporter substrate-binding protein</fullName>
    </submittedName>
</protein>
<dbReference type="Proteomes" id="UP000251577">
    <property type="component" value="Unassembled WGS sequence"/>
</dbReference>
<evidence type="ECO:0000256" key="1">
    <source>
        <dbReference type="SAM" id="MobiDB-lite"/>
    </source>
</evidence>
<dbReference type="GO" id="GO:1904680">
    <property type="term" value="F:peptide transmembrane transporter activity"/>
    <property type="evidence" value="ECO:0007669"/>
    <property type="project" value="TreeGrafter"/>
</dbReference>
<organism evidence="3 4">
    <name type="scientific">Corynebacterium heidelbergense</name>
    <dbReference type="NCBI Taxonomy" id="2055947"/>
    <lineage>
        <taxon>Bacteria</taxon>
        <taxon>Bacillati</taxon>
        <taxon>Actinomycetota</taxon>
        <taxon>Actinomycetes</taxon>
        <taxon>Mycobacteriales</taxon>
        <taxon>Corynebacteriaceae</taxon>
        <taxon>Corynebacterium</taxon>
    </lineage>
</organism>
<evidence type="ECO:0000259" key="2">
    <source>
        <dbReference type="Pfam" id="PF00496"/>
    </source>
</evidence>
<dbReference type="PIRSF" id="PIRSF002741">
    <property type="entry name" value="MppA"/>
    <property type="match status" value="1"/>
</dbReference>